<protein>
    <recommendedName>
        <fullName evidence="3">Cell division protein FtsA</fullName>
    </recommendedName>
</protein>
<proteinExistence type="predicted"/>
<accession>A5IYG1</accession>
<dbReference type="EMBL" id="CU179680">
    <property type="protein sequence ID" value="CAL59070.1"/>
    <property type="molecule type" value="Genomic_DNA"/>
</dbReference>
<dbReference type="HOGENOM" id="CLU_679380_0_0_14"/>
<dbReference type="NCBIfam" id="NF045943">
    <property type="entry name" value="MAG3720_fam"/>
    <property type="match status" value="1"/>
</dbReference>
<dbReference type="Proteomes" id="UP000007065">
    <property type="component" value="Chromosome"/>
</dbReference>
<dbReference type="STRING" id="347257.MAG3720"/>
<evidence type="ECO:0000313" key="2">
    <source>
        <dbReference type="Proteomes" id="UP000007065"/>
    </source>
</evidence>
<gene>
    <name evidence="1" type="ordered locus">MAG3720</name>
</gene>
<dbReference type="KEGG" id="maa:MAG3720"/>
<dbReference type="AlphaFoldDB" id="A5IYG1"/>
<keyword evidence="2" id="KW-1185">Reference proteome</keyword>
<dbReference type="RefSeq" id="WP_011949545.1">
    <property type="nucleotide sequence ID" value="NC_009497.1"/>
</dbReference>
<dbReference type="GeneID" id="93358131"/>
<name>A5IYG1_MYCAP</name>
<evidence type="ECO:0008006" key="3">
    <source>
        <dbReference type="Google" id="ProtNLM"/>
    </source>
</evidence>
<reference evidence="2" key="1">
    <citation type="journal article" date="2007" name="PLoS Genet.">
        <title>Being pathogenic, plastic, and sexual while living with a nearly minimal bacterial genome.</title>
        <authorList>
            <person name="Sirand-Pugnet P."/>
            <person name="Lartigue C."/>
            <person name="Marenda M."/>
            <person name="Jacob D."/>
            <person name="Barre A."/>
            <person name="Barbe V."/>
            <person name="Schenowitz C."/>
            <person name="Mangenot S."/>
            <person name="Couloux A."/>
            <person name="Segurens B."/>
            <person name="de Daruvar A."/>
            <person name="Blanchard A."/>
            <person name="Citti C."/>
        </authorList>
    </citation>
    <scope>NUCLEOTIDE SEQUENCE [LARGE SCALE GENOMIC DNA]</scope>
    <source>
        <strain evidence="2">PG2</strain>
    </source>
</reference>
<sequence>MKVSKKHNYFGAFYLSEKEIEVVVLSFLGTRYIPVYQKSYNYDFIDISKLKSKISEIKSDLNSKLSILSKRSKYSIEYSLILADKYVGYKEKSLQIKNDYITINLAEGKVTDSTINRYHEEINKKNLASDDFIISNKTFLYKVYSENNYSKEYVQMPYEKEGKKLVTNQLLITLSPNSFAVSLLKCLKNAGFDIKKVFLESECLNISKLDNKFKFIVNFSWNFVSFLGVVNNSPFFYKKYVLDITRMNDIFAKEANVSLHNFDLLINSVVKNYDLYTSLNENNLEERILVVLKNIVTEVSKEIKALLDDNIAYPDIEIQVNGKNADFVSHILKKEISSYSVIKAENTDMLIFGTKKYFVGAAHLASDNLPKISNTLELLNTIPLYKAKTPGISKILKSFQKSVNA</sequence>
<organism evidence="1 2">
    <name type="scientific">Mycoplasmopsis agalactiae (strain NCTC 10123 / CIP 59.7 / PG2)</name>
    <name type="common">Mycoplasma agalactiae</name>
    <dbReference type="NCBI Taxonomy" id="347257"/>
    <lineage>
        <taxon>Bacteria</taxon>
        <taxon>Bacillati</taxon>
        <taxon>Mycoplasmatota</taxon>
        <taxon>Mycoplasmoidales</taxon>
        <taxon>Metamycoplasmataceae</taxon>
        <taxon>Mycoplasmopsis</taxon>
    </lineage>
</organism>
<evidence type="ECO:0000313" key="1">
    <source>
        <dbReference type="EMBL" id="CAL59070.1"/>
    </source>
</evidence>